<sequence length="121" mass="13617">MKAACQSGNDTTVAARVAGEDIRCGDFVTVLNELVELPSYLWSCSSLSLPPEDPIRFRYIPHDTGSPMKVVGVCLPFVYVESDRGAVSTLDTRLKQIVRLDHKCARKVWKRLQAKPKRKKR</sequence>
<dbReference type="RefSeq" id="WP_145289700.1">
    <property type="nucleotide sequence ID" value="NZ_CP036318.1"/>
</dbReference>
<dbReference type="EMBL" id="CP036318">
    <property type="protein sequence ID" value="QDV58887.1"/>
    <property type="molecule type" value="Genomic_DNA"/>
</dbReference>
<gene>
    <name evidence="1" type="ORF">Mal33_49120</name>
</gene>
<accession>A0A518J0L5</accession>
<evidence type="ECO:0000313" key="1">
    <source>
        <dbReference type="EMBL" id="QDV58887.1"/>
    </source>
</evidence>
<keyword evidence="2" id="KW-1185">Reference proteome</keyword>
<dbReference type="AlphaFoldDB" id="A0A518J0L5"/>
<protein>
    <submittedName>
        <fullName evidence="1">Uncharacterized protein</fullName>
    </submittedName>
</protein>
<proteinExistence type="predicted"/>
<evidence type="ECO:0000313" key="2">
    <source>
        <dbReference type="Proteomes" id="UP000316770"/>
    </source>
</evidence>
<name>A0A518J0L5_9BACT</name>
<organism evidence="1 2">
    <name type="scientific">Rosistilla oblonga</name>
    <dbReference type="NCBI Taxonomy" id="2527990"/>
    <lineage>
        <taxon>Bacteria</taxon>
        <taxon>Pseudomonadati</taxon>
        <taxon>Planctomycetota</taxon>
        <taxon>Planctomycetia</taxon>
        <taxon>Pirellulales</taxon>
        <taxon>Pirellulaceae</taxon>
        <taxon>Rosistilla</taxon>
    </lineage>
</organism>
<reference evidence="1 2" key="1">
    <citation type="submission" date="2019-02" db="EMBL/GenBank/DDBJ databases">
        <title>Deep-cultivation of Planctomycetes and their phenomic and genomic characterization uncovers novel biology.</title>
        <authorList>
            <person name="Wiegand S."/>
            <person name="Jogler M."/>
            <person name="Boedeker C."/>
            <person name="Pinto D."/>
            <person name="Vollmers J."/>
            <person name="Rivas-Marin E."/>
            <person name="Kohn T."/>
            <person name="Peeters S.H."/>
            <person name="Heuer A."/>
            <person name="Rast P."/>
            <person name="Oberbeckmann S."/>
            <person name="Bunk B."/>
            <person name="Jeske O."/>
            <person name="Meyerdierks A."/>
            <person name="Storesund J.E."/>
            <person name="Kallscheuer N."/>
            <person name="Luecker S."/>
            <person name="Lage O.M."/>
            <person name="Pohl T."/>
            <person name="Merkel B.J."/>
            <person name="Hornburger P."/>
            <person name="Mueller R.-W."/>
            <person name="Bruemmer F."/>
            <person name="Labrenz M."/>
            <person name="Spormann A.M."/>
            <person name="Op den Camp H."/>
            <person name="Overmann J."/>
            <person name="Amann R."/>
            <person name="Jetten M.S.M."/>
            <person name="Mascher T."/>
            <person name="Medema M.H."/>
            <person name="Devos D.P."/>
            <person name="Kaster A.-K."/>
            <person name="Ovreas L."/>
            <person name="Rohde M."/>
            <person name="Galperin M.Y."/>
            <person name="Jogler C."/>
        </authorList>
    </citation>
    <scope>NUCLEOTIDE SEQUENCE [LARGE SCALE GENOMIC DNA]</scope>
    <source>
        <strain evidence="1 2">Mal33</strain>
    </source>
</reference>
<dbReference type="Proteomes" id="UP000316770">
    <property type="component" value="Chromosome"/>
</dbReference>